<evidence type="ECO:0000313" key="3">
    <source>
        <dbReference type="EMBL" id="BET00557.1"/>
    </source>
</evidence>
<sequence length="299" mass="31813">MRIEILLFAVGVSTVYAAPHHDGTDHTHPPISAPDSESVMSVDLSDTHHSDLYLSKSNSSGPAHVAQTKADATDVHHSDEFMMGTEERDGTDKPVSAAEEVSTTVAPPATKAPTTSAPNRHDPNSRSVVAHGPMAKNDRKHSNDNQSPKTKHSVVHHAPMASEHHFAKFNAHNPPPKSNPTLKSDDKASLVHHAPTATDHSKSSLVAHPSLSKTEPANSGAHAPFAIPKHDNSTSEETATNREEPSTETAEDSTNAPSSETVKLINVHHPTLSKTEGASYVGAHVLVGVPRISSQKKFA</sequence>
<name>A0ABN7B861_9HEMI</name>
<protein>
    <submittedName>
        <fullName evidence="3">Uncharacterized protein</fullName>
    </submittedName>
</protein>
<keyword evidence="4" id="KW-1185">Reference proteome</keyword>
<feature type="signal peptide" evidence="2">
    <location>
        <begin position="1"/>
        <end position="17"/>
    </location>
</feature>
<keyword evidence="2" id="KW-0732">Signal</keyword>
<dbReference type="Proteomes" id="UP001307889">
    <property type="component" value="Chromosome 11"/>
</dbReference>
<feature type="region of interest" description="Disordered" evidence="1">
    <location>
        <begin position="168"/>
        <end position="260"/>
    </location>
</feature>
<reference evidence="3 4" key="1">
    <citation type="submission" date="2023-09" db="EMBL/GenBank/DDBJ databases">
        <title>Nesidiocoris tenuis whole genome shotgun sequence.</title>
        <authorList>
            <person name="Shibata T."/>
            <person name="Shimoda M."/>
            <person name="Kobayashi T."/>
            <person name="Uehara T."/>
        </authorList>
    </citation>
    <scope>NUCLEOTIDE SEQUENCE [LARGE SCALE GENOMIC DNA]</scope>
    <source>
        <strain evidence="3 4">Japan</strain>
    </source>
</reference>
<feature type="chain" id="PRO_5045783549" evidence="2">
    <location>
        <begin position="18"/>
        <end position="299"/>
    </location>
</feature>
<organism evidence="3 4">
    <name type="scientific">Nesidiocoris tenuis</name>
    <dbReference type="NCBI Taxonomy" id="355587"/>
    <lineage>
        <taxon>Eukaryota</taxon>
        <taxon>Metazoa</taxon>
        <taxon>Ecdysozoa</taxon>
        <taxon>Arthropoda</taxon>
        <taxon>Hexapoda</taxon>
        <taxon>Insecta</taxon>
        <taxon>Pterygota</taxon>
        <taxon>Neoptera</taxon>
        <taxon>Paraneoptera</taxon>
        <taxon>Hemiptera</taxon>
        <taxon>Heteroptera</taxon>
        <taxon>Panheteroptera</taxon>
        <taxon>Cimicomorpha</taxon>
        <taxon>Miridae</taxon>
        <taxon>Dicyphina</taxon>
        <taxon>Nesidiocoris</taxon>
    </lineage>
</organism>
<feature type="region of interest" description="Disordered" evidence="1">
    <location>
        <begin position="20"/>
        <end position="156"/>
    </location>
</feature>
<feature type="compositionally biased region" description="Basic and acidic residues" evidence="1">
    <location>
        <begin position="228"/>
        <end position="245"/>
    </location>
</feature>
<evidence type="ECO:0000313" key="4">
    <source>
        <dbReference type="Proteomes" id="UP001307889"/>
    </source>
</evidence>
<accession>A0ABN7B861</accession>
<gene>
    <name evidence="3" type="ORF">NTJ_13372</name>
</gene>
<feature type="compositionally biased region" description="Basic and acidic residues" evidence="1">
    <location>
        <begin position="71"/>
        <end position="92"/>
    </location>
</feature>
<proteinExistence type="predicted"/>
<evidence type="ECO:0000256" key="2">
    <source>
        <dbReference type="SAM" id="SignalP"/>
    </source>
</evidence>
<evidence type="ECO:0000256" key="1">
    <source>
        <dbReference type="SAM" id="MobiDB-lite"/>
    </source>
</evidence>
<dbReference type="EMBL" id="AP028919">
    <property type="protein sequence ID" value="BET00557.1"/>
    <property type="molecule type" value="Genomic_DNA"/>
</dbReference>
<feature type="compositionally biased region" description="Low complexity" evidence="1">
    <location>
        <begin position="101"/>
        <end position="118"/>
    </location>
</feature>